<name>A0A345IE65_9DEIO</name>
<protein>
    <submittedName>
        <fullName evidence="1">Uncharacterized protein</fullName>
    </submittedName>
</protein>
<dbReference type="EMBL" id="CP031158">
    <property type="protein sequence ID" value="AXG97987.1"/>
    <property type="molecule type" value="Genomic_DNA"/>
</dbReference>
<reference evidence="1 2" key="1">
    <citation type="submission" date="2018-07" db="EMBL/GenBank/DDBJ databases">
        <title>Complete Genome and Methylome Analysis of Deinococcus wulumuqiensis NEB 479.</title>
        <authorList>
            <person name="Fomenkov A."/>
            <person name="Luyten Y."/>
            <person name="Vincze T."/>
            <person name="Anton B.P."/>
            <person name="Clark T."/>
            <person name="Roberts R.J."/>
            <person name="Morgan R.D."/>
        </authorList>
    </citation>
    <scope>NUCLEOTIDE SEQUENCE [LARGE SCALE GENOMIC DNA]</scope>
    <source>
        <strain evidence="1 2">NEB 479</strain>
    </source>
</reference>
<dbReference type="AlphaFoldDB" id="A0A345IE65"/>
<proteinExistence type="predicted"/>
<dbReference type="Proteomes" id="UP000253744">
    <property type="component" value="Chromosome"/>
</dbReference>
<sequence length="104" mass="11474">MDSGQTALMPEPLTIFLIVDNAPDAEDDCFALSGAVYAEGGQEVWRDQEGRWVPLEGDWRERRREVKAEVAHLLGPAAHFLPVVVRPLPDGDLEGVPLGWKLPS</sequence>
<evidence type="ECO:0000313" key="2">
    <source>
        <dbReference type="Proteomes" id="UP000253744"/>
    </source>
</evidence>
<accession>A0A345IE65</accession>
<dbReference type="KEGG" id="dwu:DVJ83_01060"/>
<evidence type="ECO:0000313" key="1">
    <source>
        <dbReference type="EMBL" id="AXG97987.1"/>
    </source>
</evidence>
<gene>
    <name evidence="1" type="ORF">DVJ83_01060</name>
</gene>
<organism evidence="1 2">
    <name type="scientific">Deinococcus wulumuqiensis</name>
    <dbReference type="NCBI Taxonomy" id="980427"/>
    <lineage>
        <taxon>Bacteria</taxon>
        <taxon>Thermotogati</taxon>
        <taxon>Deinococcota</taxon>
        <taxon>Deinococci</taxon>
        <taxon>Deinococcales</taxon>
        <taxon>Deinococcaceae</taxon>
        <taxon>Deinococcus</taxon>
    </lineage>
</organism>